<reference evidence="14 15" key="1">
    <citation type="submission" date="2019-08" db="EMBL/GenBank/DDBJ databases">
        <title>In-depth cultivation of the pig gut microbiome towards novel bacterial diversity and tailored functional studies.</title>
        <authorList>
            <person name="Wylensek D."/>
            <person name="Hitch T.C.A."/>
            <person name="Clavel T."/>
        </authorList>
    </citation>
    <scope>NUCLEOTIDE SEQUENCE [LARGE SCALE GENOMIC DNA]</scope>
    <source>
        <strain evidence="14 15">WCA-SAB-591-4A-A</strain>
    </source>
</reference>
<dbReference type="SMART" id="SM00760">
    <property type="entry name" value="Bac_DnaA_C"/>
    <property type="match status" value="1"/>
</dbReference>
<feature type="binding site" evidence="8">
    <location>
        <position position="168"/>
    </location>
    <ligand>
        <name>ATP</name>
        <dbReference type="ChEBI" id="CHEBI:30616"/>
    </ligand>
</feature>
<evidence type="ECO:0000256" key="9">
    <source>
        <dbReference type="NCBIfam" id="TIGR00362"/>
    </source>
</evidence>
<evidence type="ECO:0000313" key="14">
    <source>
        <dbReference type="EMBL" id="MST62934.1"/>
    </source>
</evidence>
<evidence type="ECO:0000256" key="5">
    <source>
        <dbReference type="ARBA" id="ARBA00022840"/>
    </source>
</evidence>
<dbReference type="SUPFAM" id="SSF52540">
    <property type="entry name" value="P-loop containing nucleoside triphosphate hydrolases"/>
    <property type="match status" value="1"/>
</dbReference>
<dbReference type="PANTHER" id="PTHR30050">
    <property type="entry name" value="CHROMOSOMAL REPLICATION INITIATOR PROTEIN DNAA"/>
    <property type="match status" value="1"/>
</dbReference>
<proteinExistence type="inferred from homology"/>
<dbReference type="GO" id="GO:0005737">
    <property type="term" value="C:cytoplasm"/>
    <property type="evidence" value="ECO:0007669"/>
    <property type="project" value="UniProtKB-SubCell"/>
</dbReference>
<dbReference type="GO" id="GO:0003688">
    <property type="term" value="F:DNA replication origin binding"/>
    <property type="evidence" value="ECO:0007669"/>
    <property type="project" value="UniProtKB-UniRule"/>
</dbReference>
<dbReference type="GO" id="GO:0006270">
    <property type="term" value="P:DNA replication initiation"/>
    <property type="evidence" value="ECO:0007669"/>
    <property type="project" value="UniProtKB-UniRule"/>
</dbReference>
<dbReference type="NCBIfam" id="TIGR00362">
    <property type="entry name" value="DnaA"/>
    <property type="match status" value="1"/>
</dbReference>
<comment type="subunit">
    <text evidence="8">Oligomerizes as a right-handed, spiral filament on DNA at oriC.</text>
</comment>
<dbReference type="PROSITE" id="PS01008">
    <property type="entry name" value="DNAA"/>
    <property type="match status" value="1"/>
</dbReference>
<keyword evidence="15" id="KW-1185">Reference proteome</keyword>
<dbReference type="InterPro" id="IPR013159">
    <property type="entry name" value="DnaA_C"/>
</dbReference>
<evidence type="ECO:0000256" key="2">
    <source>
        <dbReference type="ARBA" id="ARBA00022490"/>
    </source>
</evidence>
<comment type="caution">
    <text evidence="14">The sequence shown here is derived from an EMBL/GenBank/DDBJ whole genome shotgun (WGS) entry which is preliminary data.</text>
</comment>
<keyword evidence="5 8" id="KW-0067">ATP-binding</keyword>
<accession>A0A6N7XHR6</accession>
<comment type="caution">
    <text evidence="8">Lacks conserved residue(s) required for the propagation of feature annotation.</text>
</comment>
<dbReference type="Gene3D" id="1.10.8.60">
    <property type="match status" value="1"/>
</dbReference>
<evidence type="ECO:0000259" key="13">
    <source>
        <dbReference type="SMART" id="SM00760"/>
    </source>
</evidence>
<dbReference type="InterPro" id="IPR001957">
    <property type="entry name" value="Chromosome_initiator_DnaA"/>
</dbReference>
<feature type="domain" description="Chromosomal replication initiator DnaA C-terminal" evidence="13">
    <location>
        <begin position="370"/>
        <end position="439"/>
    </location>
</feature>
<keyword evidence="3 8" id="KW-0235">DNA replication</keyword>
<comment type="subcellular location">
    <subcellularLocation>
        <location evidence="8">Cytoplasm</location>
    </subcellularLocation>
</comment>
<dbReference type="Gene3D" id="1.10.1750.10">
    <property type="match status" value="1"/>
</dbReference>
<comment type="function">
    <text evidence="8 10">Plays an essential role in the initiation and regulation of chromosomal replication. ATP-DnaA binds to the origin of replication (oriC) to initiate formation of the DNA replication initiation complex once per cell cycle. Binds the DnaA box (a 9 base pair repeat at the origin) and separates the double-stranded (ds)DNA. Forms a right-handed helical filament on oriC DNA; dsDNA binds to the exterior of the filament while single-stranded (ss)DNA is stabiized in the filament's interior. The ATP-DnaA-oriC complex binds and stabilizes one strand of the AT-rich DNA unwinding element (DUE), permitting loading of DNA polymerase. After initiation quickly degrades to an ADP-DnaA complex that is not apt for DNA replication. Binds acidic phospholipids.</text>
</comment>
<dbReference type="CDD" id="cd06571">
    <property type="entry name" value="Bac_DnaA_C"/>
    <property type="match status" value="1"/>
</dbReference>
<dbReference type="GO" id="GO:0006275">
    <property type="term" value="P:regulation of DNA replication"/>
    <property type="evidence" value="ECO:0007669"/>
    <property type="project" value="UniProtKB-UniRule"/>
</dbReference>
<dbReference type="SMART" id="SM00382">
    <property type="entry name" value="AAA"/>
    <property type="match status" value="1"/>
</dbReference>
<feature type="domain" description="AAA+ ATPase" evidence="12">
    <location>
        <begin position="157"/>
        <end position="286"/>
    </location>
</feature>
<evidence type="ECO:0000256" key="1">
    <source>
        <dbReference type="ARBA" id="ARBA00006583"/>
    </source>
</evidence>
<keyword evidence="2 8" id="KW-0963">Cytoplasm</keyword>
<evidence type="ECO:0000256" key="11">
    <source>
        <dbReference type="RuleBase" id="RU004227"/>
    </source>
</evidence>
<organism evidence="14 15">
    <name type="scientific">Peptostreptococcus porci</name>
    <dbReference type="NCBI Taxonomy" id="2652282"/>
    <lineage>
        <taxon>Bacteria</taxon>
        <taxon>Bacillati</taxon>
        <taxon>Bacillota</taxon>
        <taxon>Clostridia</taxon>
        <taxon>Peptostreptococcales</taxon>
        <taxon>Peptostreptococcaceae</taxon>
        <taxon>Peptostreptococcus</taxon>
    </lineage>
</organism>
<feature type="binding site" evidence="8">
    <location>
        <position position="172"/>
    </location>
    <ligand>
        <name>ATP</name>
        <dbReference type="ChEBI" id="CHEBI:30616"/>
    </ligand>
</feature>
<comment type="similarity">
    <text evidence="1 8 11">Belongs to the DnaA family.</text>
</comment>
<sequence length="462" mass="52676">MDANKLWISVKNKLKGEFTSVHYDIYIEPCIPIAINNNIFYIKGQDKRTKEFYEKEESKKIILDIFSELAANISDIIVIIDEKDELEIINSINGKNSLQKQSYNSSGDNYDPIKFVNSVEKANLNPKYTFETFVAGPSNNIAMAACQRVANYDNISNDNPLFLYGGVGLGKTHLMHAIGHRILERDPSKKVLYVSSETYTNEFITSLGQKNTGNFRAKYRNVDILMVDDIQFFAKTDSVQEELFHTFNDLHNAGKKIILSSDRVPQDIPKLEERLKSRFVWGITIDIQPPDYSTRMAVLQMKSESENIQIPKEVFEYIADNVKSNIRELEGALNKVILYADLSGKKEIDLQLAKEALKDSLVSYTTNEVNVLRIKETVADAFNVSVEDIDSKKRDKKYAFPRQIAMYIAREIMDISLPSIGEEFGNRDHSTVIHAIKKINDEIEKSETTKIKIEKIKSDLIG</sequence>
<feature type="binding site" evidence="8">
    <location>
        <position position="171"/>
    </location>
    <ligand>
        <name>ATP</name>
        <dbReference type="ChEBI" id="CHEBI:30616"/>
    </ligand>
</feature>
<comment type="domain">
    <text evidence="8">Domain I is involved in oligomerization and binding regulators, domain II is flexibile and of varying length in different bacteria, domain III forms the AAA+ region, while domain IV binds dsDNA.</text>
</comment>
<evidence type="ECO:0000256" key="3">
    <source>
        <dbReference type="ARBA" id="ARBA00022705"/>
    </source>
</evidence>
<dbReference type="RefSeq" id="WP_154538406.1">
    <property type="nucleotide sequence ID" value="NZ_JAXDWS010000001.1"/>
</dbReference>
<dbReference type="AlphaFoldDB" id="A0A6N7XHR6"/>
<dbReference type="InterPro" id="IPR013317">
    <property type="entry name" value="DnaA_dom"/>
</dbReference>
<dbReference type="InterPro" id="IPR003593">
    <property type="entry name" value="AAA+_ATPase"/>
</dbReference>
<name>A0A6N7XHR6_9FIRM</name>
<dbReference type="Pfam" id="PF00308">
    <property type="entry name" value="Bac_DnaA"/>
    <property type="match status" value="1"/>
</dbReference>
<evidence type="ECO:0000256" key="8">
    <source>
        <dbReference type="HAMAP-Rule" id="MF_00377"/>
    </source>
</evidence>
<evidence type="ECO:0000256" key="10">
    <source>
        <dbReference type="RuleBase" id="RU000577"/>
    </source>
</evidence>
<dbReference type="CDD" id="cd00009">
    <property type="entry name" value="AAA"/>
    <property type="match status" value="1"/>
</dbReference>
<gene>
    <name evidence="8 14" type="primary">dnaA</name>
    <name evidence="14" type="ORF">FYJ71_08115</name>
</gene>
<dbReference type="InterPro" id="IPR027417">
    <property type="entry name" value="P-loop_NTPase"/>
</dbReference>
<dbReference type="Gene3D" id="3.40.50.300">
    <property type="entry name" value="P-loop containing nucleotide triphosphate hydrolases"/>
    <property type="match status" value="1"/>
</dbReference>
<dbReference type="SUPFAM" id="SSF48295">
    <property type="entry name" value="TrpR-like"/>
    <property type="match status" value="1"/>
</dbReference>
<dbReference type="InterPro" id="IPR020591">
    <property type="entry name" value="Chromosome_initiator_DnaA-like"/>
</dbReference>
<dbReference type="FunFam" id="3.40.50.300:FF:000668">
    <property type="entry name" value="Chromosomal replication initiator protein DnaA"/>
    <property type="match status" value="1"/>
</dbReference>
<dbReference type="PANTHER" id="PTHR30050:SF2">
    <property type="entry name" value="CHROMOSOMAL REPLICATION INITIATOR PROTEIN DNAA"/>
    <property type="match status" value="1"/>
</dbReference>
<keyword evidence="4 8" id="KW-0547">Nucleotide-binding</keyword>
<dbReference type="InterPro" id="IPR010921">
    <property type="entry name" value="Trp_repressor/repl_initiator"/>
</dbReference>
<dbReference type="InterPro" id="IPR038454">
    <property type="entry name" value="DnaA_N_sf"/>
</dbReference>
<protein>
    <recommendedName>
        <fullName evidence="8 9">Chromosomal replication initiator protein DnaA</fullName>
    </recommendedName>
</protein>
<dbReference type="HAMAP" id="MF_00377">
    <property type="entry name" value="DnaA_bact"/>
    <property type="match status" value="1"/>
</dbReference>
<dbReference type="EMBL" id="VUNE01000004">
    <property type="protein sequence ID" value="MST62934.1"/>
    <property type="molecule type" value="Genomic_DNA"/>
</dbReference>
<dbReference type="PRINTS" id="PR00051">
    <property type="entry name" value="DNAA"/>
</dbReference>
<evidence type="ECO:0000256" key="7">
    <source>
        <dbReference type="ARBA" id="ARBA00023125"/>
    </source>
</evidence>
<dbReference type="GO" id="GO:0005886">
    <property type="term" value="C:plasma membrane"/>
    <property type="evidence" value="ECO:0007669"/>
    <property type="project" value="TreeGrafter"/>
</dbReference>
<evidence type="ECO:0000256" key="6">
    <source>
        <dbReference type="ARBA" id="ARBA00023121"/>
    </source>
</evidence>
<dbReference type="Gene3D" id="3.30.300.180">
    <property type="match status" value="1"/>
</dbReference>
<dbReference type="Pfam" id="PF08299">
    <property type="entry name" value="Bac_DnaA_C"/>
    <property type="match status" value="1"/>
</dbReference>
<evidence type="ECO:0000256" key="4">
    <source>
        <dbReference type="ARBA" id="ARBA00022741"/>
    </source>
</evidence>
<evidence type="ECO:0000259" key="12">
    <source>
        <dbReference type="SMART" id="SM00382"/>
    </source>
</evidence>
<keyword evidence="7 8" id="KW-0238">DNA-binding</keyword>
<dbReference type="GO" id="GO:0008289">
    <property type="term" value="F:lipid binding"/>
    <property type="evidence" value="ECO:0007669"/>
    <property type="project" value="UniProtKB-KW"/>
</dbReference>
<keyword evidence="6 8" id="KW-0446">Lipid-binding</keyword>
<feature type="region of interest" description="Domain I, interacts with DnaA modulators" evidence="8">
    <location>
        <begin position="1"/>
        <end position="96"/>
    </location>
</feature>
<evidence type="ECO:0000313" key="15">
    <source>
        <dbReference type="Proteomes" id="UP000440713"/>
    </source>
</evidence>
<dbReference type="InterPro" id="IPR018312">
    <property type="entry name" value="Chromosome_initiator_DnaA_CS"/>
</dbReference>
<dbReference type="GO" id="GO:0005524">
    <property type="term" value="F:ATP binding"/>
    <property type="evidence" value="ECO:0007669"/>
    <property type="project" value="UniProtKB-UniRule"/>
</dbReference>
<feature type="region of interest" description="Domain IV, binds dsDNA" evidence="8">
    <location>
        <begin position="341"/>
        <end position="462"/>
    </location>
</feature>
<dbReference type="Proteomes" id="UP000440713">
    <property type="component" value="Unassembled WGS sequence"/>
</dbReference>
<feature type="binding site" evidence="8">
    <location>
        <position position="170"/>
    </location>
    <ligand>
        <name>ATP</name>
        <dbReference type="ChEBI" id="CHEBI:30616"/>
    </ligand>
</feature>